<evidence type="ECO:0000313" key="3">
    <source>
        <dbReference type="Proteomes" id="UP001234989"/>
    </source>
</evidence>
<reference evidence="2" key="1">
    <citation type="submission" date="2023-08" db="EMBL/GenBank/DDBJ databases">
        <title>A de novo genome assembly of Solanum verrucosum Schlechtendal, a Mexican diploid species geographically isolated from the other diploid A-genome species in potato relatives.</title>
        <authorList>
            <person name="Hosaka K."/>
        </authorList>
    </citation>
    <scope>NUCLEOTIDE SEQUENCE</scope>
    <source>
        <tissue evidence="2">Young leaves</tissue>
    </source>
</reference>
<name>A0AAF0UAG5_SOLVR</name>
<dbReference type="Pfam" id="PF24626">
    <property type="entry name" value="SH3_Tf2-1"/>
    <property type="match status" value="1"/>
</dbReference>
<dbReference type="InterPro" id="IPR056924">
    <property type="entry name" value="SH3_Tf2-1"/>
</dbReference>
<proteinExistence type="predicted"/>
<evidence type="ECO:0000259" key="1">
    <source>
        <dbReference type="PROSITE" id="PS50994"/>
    </source>
</evidence>
<keyword evidence="3" id="KW-1185">Reference proteome</keyword>
<dbReference type="PROSITE" id="PS50994">
    <property type="entry name" value="INTEGRASE"/>
    <property type="match status" value="1"/>
</dbReference>
<dbReference type="Proteomes" id="UP001234989">
    <property type="component" value="Chromosome 8"/>
</dbReference>
<dbReference type="GO" id="GO:0003676">
    <property type="term" value="F:nucleic acid binding"/>
    <property type="evidence" value="ECO:0007669"/>
    <property type="project" value="InterPro"/>
</dbReference>
<dbReference type="PANTHER" id="PTHR46148">
    <property type="entry name" value="CHROMO DOMAIN-CONTAINING PROTEIN"/>
    <property type="match status" value="1"/>
</dbReference>
<dbReference type="SUPFAM" id="SSF53098">
    <property type="entry name" value="Ribonuclease H-like"/>
    <property type="match status" value="1"/>
</dbReference>
<dbReference type="InterPro" id="IPR001584">
    <property type="entry name" value="Integrase_cat-core"/>
</dbReference>
<gene>
    <name evidence="2" type="ORF">MTR67_035565</name>
</gene>
<organism evidence="2 3">
    <name type="scientific">Solanum verrucosum</name>
    <dbReference type="NCBI Taxonomy" id="315347"/>
    <lineage>
        <taxon>Eukaryota</taxon>
        <taxon>Viridiplantae</taxon>
        <taxon>Streptophyta</taxon>
        <taxon>Embryophyta</taxon>
        <taxon>Tracheophyta</taxon>
        <taxon>Spermatophyta</taxon>
        <taxon>Magnoliopsida</taxon>
        <taxon>eudicotyledons</taxon>
        <taxon>Gunneridae</taxon>
        <taxon>Pentapetalae</taxon>
        <taxon>asterids</taxon>
        <taxon>lamiids</taxon>
        <taxon>Solanales</taxon>
        <taxon>Solanaceae</taxon>
        <taxon>Solanoideae</taxon>
        <taxon>Solaneae</taxon>
        <taxon>Solanum</taxon>
    </lineage>
</organism>
<dbReference type="GO" id="GO:0015074">
    <property type="term" value="P:DNA integration"/>
    <property type="evidence" value="ECO:0007669"/>
    <property type="project" value="InterPro"/>
</dbReference>
<dbReference type="AlphaFoldDB" id="A0AAF0UAG5"/>
<sequence>MGDKGLREFSPSASRRCLTPRLRLESGRRICIGVKLTNARGMWRNGHLAKGAKDQPQDVDKETKRTKCQRGECASSGVIKRLSMGSVCFGAIPDLFLMKREDQYALTLIRNTSFSFYWKGLAKMEDLRDRGILILFWEYHTWSGILEQKCGHVEDEKKELVRDVHMLARLGVQLVDSTKGGIMVHHSSESTFVVDVTSKQHLDPILMELKESVLNKSVEAFSQGGMGCLGTKISFSVEDYAKLYINEIVKLHGVPLSIISNLGALFTSHFWKEFQKVLDTNVKLSTAFNPQTDGQAERTIQTLEDVVRACVIGFKGSWDDHLPLIEFSYNNNYHSSIAIAPFEALYRRRCRSLVGWFEVGEFALIGPELVYEAIEKVQLIRERFGKTGKLSPRYVGPYQILKRVGKVAYELNLPNELAPVHPVFHVSMLKKCIGDPISILLLEGLGVDKNLSYEEVPIEILDRQVKRLRNKEVASVKVLWRNSS</sequence>
<accession>A0AAF0UAG5</accession>
<dbReference type="PANTHER" id="PTHR46148:SF60">
    <property type="entry name" value="CHROMO DOMAIN-CONTAINING PROTEIN"/>
    <property type="match status" value="1"/>
</dbReference>
<dbReference type="InterPro" id="IPR012337">
    <property type="entry name" value="RNaseH-like_sf"/>
</dbReference>
<feature type="domain" description="Integrase catalytic" evidence="1">
    <location>
        <begin position="184"/>
        <end position="349"/>
    </location>
</feature>
<dbReference type="InterPro" id="IPR036397">
    <property type="entry name" value="RNaseH_sf"/>
</dbReference>
<dbReference type="EMBL" id="CP133619">
    <property type="protein sequence ID" value="WMV42180.1"/>
    <property type="molecule type" value="Genomic_DNA"/>
</dbReference>
<protein>
    <recommendedName>
        <fullName evidence="1">Integrase catalytic domain-containing protein</fullName>
    </recommendedName>
</protein>
<evidence type="ECO:0000313" key="2">
    <source>
        <dbReference type="EMBL" id="WMV42180.1"/>
    </source>
</evidence>
<dbReference type="Gene3D" id="3.30.420.10">
    <property type="entry name" value="Ribonuclease H-like superfamily/Ribonuclease H"/>
    <property type="match status" value="1"/>
</dbReference>